<dbReference type="GO" id="GO:0005886">
    <property type="term" value="C:plasma membrane"/>
    <property type="evidence" value="ECO:0007669"/>
    <property type="project" value="UniProtKB-SubCell"/>
</dbReference>
<feature type="domain" description="Type II secretion system protein GspF" evidence="8">
    <location>
        <begin position="240"/>
        <end position="367"/>
    </location>
</feature>
<dbReference type="RefSeq" id="WP_145372627.1">
    <property type="nucleotide sequence ID" value="NZ_CP036275.1"/>
</dbReference>
<dbReference type="PANTHER" id="PTHR35007:SF2">
    <property type="entry name" value="PILUS ASSEMBLE PROTEIN"/>
    <property type="match status" value="1"/>
</dbReference>
<dbReference type="PANTHER" id="PTHR35007">
    <property type="entry name" value="INTEGRAL MEMBRANE PROTEIN-RELATED"/>
    <property type="match status" value="1"/>
</dbReference>
<evidence type="ECO:0000259" key="8">
    <source>
        <dbReference type="Pfam" id="PF00482"/>
    </source>
</evidence>
<accession>A0A517ZFX2</accession>
<keyword evidence="10" id="KW-1185">Reference proteome</keyword>
<evidence type="ECO:0000313" key="10">
    <source>
        <dbReference type="Proteomes" id="UP000320496"/>
    </source>
</evidence>
<evidence type="ECO:0000256" key="4">
    <source>
        <dbReference type="ARBA" id="ARBA00022989"/>
    </source>
</evidence>
<dbReference type="OrthoDB" id="212987at2"/>
<protein>
    <submittedName>
        <fullName evidence="9">Bacterial type II secretion system protein F domain protein</fullName>
    </submittedName>
</protein>
<keyword evidence="4 7" id="KW-1133">Transmembrane helix</keyword>
<evidence type="ECO:0000256" key="7">
    <source>
        <dbReference type="SAM" id="Phobius"/>
    </source>
</evidence>
<dbReference type="EMBL" id="CP036275">
    <property type="protein sequence ID" value="QDU41339.1"/>
    <property type="molecule type" value="Genomic_DNA"/>
</dbReference>
<feature type="transmembrane region" description="Helical" evidence="7">
    <location>
        <begin position="6"/>
        <end position="27"/>
    </location>
</feature>
<feature type="transmembrane region" description="Helical" evidence="7">
    <location>
        <begin position="350"/>
        <end position="372"/>
    </location>
</feature>
<comment type="subcellular location">
    <subcellularLocation>
        <location evidence="1">Cell membrane</location>
        <topology evidence="1">Multi-pass membrane protein</topology>
    </subcellularLocation>
</comment>
<dbReference type="InterPro" id="IPR018076">
    <property type="entry name" value="T2SS_GspF_dom"/>
</dbReference>
<keyword evidence="5 7" id="KW-0472">Membrane</keyword>
<evidence type="ECO:0000313" key="9">
    <source>
        <dbReference type="EMBL" id="QDU41339.1"/>
    </source>
</evidence>
<name>A0A517ZFX2_9PLAN</name>
<evidence type="ECO:0000256" key="5">
    <source>
        <dbReference type="ARBA" id="ARBA00023136"/>
    </source>
</evidence>
<keyword evidence="2" id="KW-1003">Cell membrane</keyword>
<dbReference type="AlphaFoldDB" id="A0A517ZFX2"/>
<feature type="transmembrane region" description="Helical" evidence="7">
    <location>
        <begin position="201"/>
        <end position="221"/>
    </location>
</feature>
<reference evidence="9 10" key="1">
    <citation type="submission" date="2019-02" db="EMBL/GenBank/DDBJ databases">
        <title>Deep-cultivation of Planctomycetes and their phenomic and genomic characterization uncovers novel biology.</title>
        <authorList>
            <person name="Wiegand S."/>
            <person name="Jogler M."/>
            <person name="Boedeker C."/>
            <person name="Pinto D."/>
            <person name="Vollmers J."/>
            <person name="Rivas-Marin E."/>
            <person name="Kohn T."/>
            <person name="Peeters S.H."/>
            <person name="Heuer A."/>
            <person name="Rast P."/>
            <person name="Oberbeckmann S."/>
            <person name="Bunk B."/>
            <person name="Jeske O."/>
            <person name="Meyerdierks A."/>
            <person name="Storesund J.E."/>
            <person name="Kallscheuer N."/>
            <person name="Luecker S."/>
            <person name="Lage O.M."/>
            <person name="Pohl T."/>
            <person name="Merkel B.J."/>
            <person name="Hornburger P."/>
            <person name="Mueller R.-W."/>
            <person name="Bruemmer F."/>
            <person name="Labrenz M."/>
            <person name="Spormann A.M."/>
            <person name="Op den Camp H."/>
            <person name="Overmann J."/>
            <person name="Amann R."/>
            <person name="Jetten M.S.M."/>
            <person name="Mascher T."/>
            <person name="Medema M.H."/>
            <person name="Devos D.P."/>
            <person name="Kaster A.-K."/>
            <person name="Ovreas L."/>
            <person name="Rohde M."/>
            <person name="Galperin M.Y."/>
            <person name="Jogler C."/>
        </authorList>
    </citation>
    <scope>NUCLEOTIDE SEQUENCE [LARGE SCALE GENOMIC DNA]</scope>
    <source>
        <strain evidence="9 10">Mal4</strain>
    </source>
</reference>
<dbReference type="Proteomes" id="UP000320496">
    <property type="component" value="Chromosome"/>
</dbReference>
<evidence type="ECO:0000256" key="6">
    <source>
        <dbReference type="SAM" id="MobiDB-lite"/>
    </source>
</evidence>
<proteinExistence type="predicted"/>
<dbReference type="KEGG" id="mri:Mal4_57050"/>
<feature type="transmembrane region" description="Helical" evidence="7">
    <location>
        <begin position="177"/>
        <end position="195"/>
    </location>
</feature>
<evidence type="ECO:0000256" key="3">
    <source>
        <dbReference type="ARBA" id="ARBA00022692"/>
    </source>
</evidence>
<evidence type="ECO:0000256" key="2">
    <source>
        <dbReference type="ARBA" id="ARBA00022475"/>
    </source>
</evidence>
<dbReference type="Pfam" id="PF00482">
    <property type="entry name" value="T2SSF"/>
    <property type="match status" value="1"/>
</dbReference>
<evidence type="ECO:0000256" key="1">
    <source>
        <dbReference type="ARBA" id="ARBA00004651"/>
    </source>
</evidence>
<gene>
    <name evidence="9" type="ORF">Mal4_57050</name>
</gene>
<organism evidence="9 10">
    <name type="scientific">Maioricimonas rarisocia</name>
    <dbReference type="NCBI Taxonomy" id="2528026"/>
    <lineage>
        <taxon>Bacteria</taxon>
        <taxon>Pseudomonadati</taxon>
        <taxon>Planctomycetota</taxon>
        <taxon>Planctomycetia</taxon>
        <taxon>Planctomycetales</taxon>
        <taxon>Planctomycetaceae</taxon>
        <taxon>Maioricimonas</taxon>
    </lineage>
</organism>
<feature type="region of interest" description="Disordered" evidence="6">
    <location>
        <begin position="48"/>
        <end position="120"/>
    </location>
</feature>
<sequence length="399" mass="43697">MLTPLSKIILISIASLAVATLLVRLFLRSRRKRPAGPKRPGLFARIAGLFRRSPETRPPAEKPIPLKSKSSTPKPATDAPKASGSAVPAEPPATSIHSDAEVQRPAPVTPASSTLPKLEPADVPIADTSDYAFGPVTPVLAQMLPESDERRAQLKTSLVNAGYYTPHAWHNLAAVRYLGLMLPILLFGTLLVMVPPVLEPLMIGGLVTFPILGWALPSLYVRSRAAERLREIERAMPDMLDLLNMCVSQGMTVPNALSRVSRELRPVYPALAKELQIVTEQARLMNLEEALDRFSARVDVPEVHSFTSLITQTERMGTSVSEALIEYSDNMRETMRQRTDEKANAATFKLLFPTVFCLMPAVYLFLLGPAIIELSDFFNSGAQEVLNASDQAALLTPEE</sequence>
<keyword evidence="3 7" id="KW-0812">Transmembrane</keyword>